<dbReference type="InterPro" id="IPR000014">
    <property type="entry name" value="PAS"/>
</dbReference>
<dbReference type="CDD" id="cd00130">
    <property type="entry name" value="PAS"/>
    <property type="match status" value="1"/>
</dbReference>
<dbReference type="Pfam" id="PF02518">
    <property type="entry name" value="HATPase_c"/>
    <property type="match status" value="1"/>
</dbReference>
<evidence type="ECO:0000256" key="7">
    <source>
        <dbReference type="SAM" id="Coils"/>
    </source>
</evidence>
<evidence type="ECO:0000256" key="5">
    <source>
        <dbReference type="ARBA" id="ARBA00022777"/>
    </source>
</evidence>
<feature type="transmembrane region" description="Helical" evidence="8">
    <location>
        <begin position="12"/>
        <end position="28"/>
    </location>
</feature>
<dbReference type="SMART" id="SM00388">
    <property type="entry name" value="HisKA"/>
    <property type="match status" value="1"/>
</dbReference>
<dbReference type="NCBIfam" id="TIGR00229">
    <property type="entry name" value="sensory_box"/>
    <property type="match status" value="1"/>
</dbReference>
<dbReference type="PROSITE" id="PS50113">
    <property type="entry name" value="PAC"/>
    <property type="match status" value="1"/>
</dbReference>
<feature type="domain" description="PAS" evidence="10">
    <location>
        <begin position="116"/>
        <end position="160"/>
    </location>
</feature>
<dbReference type="CDD" id="cd00082">
    <property type="entry name" value="HisKA"/>
    <property type="match status" value="1"/>
</dbReference>
<dbReference type="EMBL" id="JBHSJJ010000001">
    <property type="protein sequence ID" value="MFC4870303.1"/>
    <property type="molecule type" value="Genomic_DNA"/>
</dbReference>
<dbReference type="SUPFAM" id="SSF47384">
    <property type="entry name" value="Homodimeric domain of signal transducing histidine kinase"/>
    <property type="match status" value="1"/>
</dbReference>
<keyword evidence="8" id="KW-0812">Transmembrane</keyword>
<keyword evidence="6" id="KW-0902">Two-component regulatory system</keyword>
<comment type="catalytic activity">
    <reaction evidence="1">
        <text>ATP + protein L-histidine = ADP + protein N-phospho-L-histidine.</text>
        <dbReference type="EC" id="2.7.13.3"/>
    </reaction>
</comment>
<evidence type="ECO:0000259" key="11">
    <source>
        <dbReference type="PROSITE" id="PS50113"/>
    </source>
</evidence>
<dbReference type="InterPro" id="IPR000700">
    <property type="entry name" value="PAS-assoc_C"/>
</dbReference>
<keyword evidence="8" id="KW-1133">Transmembrane helix</keyword>
<accession>A0ABV9SVE5</accession>
<name>A0ABV9SVE5_9BACT</name>
<dbReference type="Gene3D" id="3.30.450.20">
    <property type="entry name" value="PAS domain"/>
    <property type="match status" value="1"/>
</dbReference>
<dbReference type="SMART" id="SM00091">
    <property type="entry name" value="PAS"/>
    <property type="match status" value="1"/>
</dbReference>
<dbReference type="SMART" id="SM00387">
    <property type="entry name" value="HATPase_c"/>
    <property type="match status" value="1"/>
</dbReference>
<dbReference type="InterPro" id="IPR050736">
    <property type="entry name" value="Sensor_HK_Regulatory"/>
</dbReference>
<dbReference type="PANTHER" id="PTHR43711:SF26">
    <property type="entry name" value="SENSOR HISTIDINE KINASE RCSC"/>
    <property type="match status" value="1"/>
</dbReference>
<sequence>MRSRSPFANKYLILGVMLILIIFVLLMYGREDGAGWSLPYFLIIFYLLWIADRGVYHYIIGVLTTVLISLDFFLLRDFTTVDIPEFSEGLVIIMTVWIVIYFNYLQKQFVNRELKDKERLSAIFENTTEGILVVDQSGTITMVNLYAEELFGYPRNEMMGMKVEKLIPHRFSVKHTHYREKFNKDPHNRPMGAGKELYALHKNKQEFPVEVSLGYFRGEGKELTVIAFVTDITERKKAEEQLIKEKELTQKLNEELEFRVEKRTQDLENALKHLEENNESLRQMEEELLRALEKERELGELKSRFVTMASHEFRTPLSTILSSVFLLENFSSEQLDQSKSTHFSRIKRAVNNMTTILNEFLSLSKLEEGRVKASYSETNVPSCIQEIVEEMEPVKKTDQQINYTHSGTADTFLIDRQFIRNIIINLVSNAIKFSNPTDTIELSSRIAADQLIIEVTDHGVGIPVEEQKYLFNRFFRAKNVTNIEGTGLGLNIVKKYVDLMKGTVTVESQLNQGTTFTVAIPTNQQHYLSDYQHHEL</sequence>
<dbReference type="InterPro" id="IPR005467">
    <property type="entry name" value="His_kinase_dom"/>
</dbReference>
<comment type="caution">
    <text evidence="12">The sequence shown here is derived from an EMBL/GenBank/DDBJ whole genome shotgun (WGS) entry which is preliminary data.</text>
</comment>
<dbReference type="PANTHER" id="PTHR43711">
    <property type="entry name" value="TWO-COMPONENT HISTIDINE KINASE"/>
    <property type="match status" value="1"/>
</dbReference>
<dbReference type="InterPro" id="IPR003594">
    <property type="entry name" value="HATPase_dom"/>
</dbReference>
<dbReference type="Proteomes" id="UP001595818">
    <property type="component" value="Unassembled WGS sequence"/>
</dbReference>
<keyword evidence="4" id="KW-0808">Transferase</keyword>
<evidence type="ECO:0000256" key="1">
    <source>
        <dbReference type="ARBA" id="ARBA00000085"/>
    </source>
</evidence>
<feature type="domain" description="Histidine kinase" evidence="9">
    <location>
        <begin position="308"/>
        <end position="524"/>
    </location>
</feature>
<dbReference type="SUPFAM" id="SSF55785">
    <property type="entry name" value="PYP-like sensor domain (PAS domain)"/>
    <property type="match status" value="1"/>
</dbReference>
<feature type="domain" description="PAC" evidence="11">
    <location>
        <begin position="193"/>
        <end position="244"/>
    </location>
</feature>
<dbReference type="PROSITE" id="PS50112">
    <property type="entry name" value="PAS"/>
    <property type="match status" value="1"/>
</dbReference>
<feature type="coiled-coil region" evidence="7">
    <location>
        <begin position="235"/>
        <end position="304"/>
    </location>
</feature>
<organism evidence="12 13">
    <name type="scientific">Negadavirga shengliensis</name>
    <dbReference type="NCBI Taxonomy" id="1389218"/>
    <lineage>
        <taxon>Bacteria</taxon>
        <taxon>Pseudomonadati</taxon>
        <taxon>Bacteroidota</taxon>
        <taxon>Cytophagia</taxon>
        <taxon>Cytophagales</taxon>
        <taxon>Cyclobacteriaceae</taxon>
        <taxon>Negadavirga</taxon>
    </lineage>
</organism>
<dbReference type="RefSeq" id="WP_377060719.1">
    <property type="nucleotide sequence ID" value="NZ_JBHSJJ010000001.1"/>
</dbReference>
<dbReference type="Gene3D" id="1.10.287.130">
    <property type="match status" value="1"/>
</dbReference>
<protein>
    <recommendedName>
        <fullName evidence="2">histidine kinase</fullName>
        <ecNumber evidence="2">2.7.13.3</ecNumber>
    </recommendedName>
</protein>
<dbReference type="InterPro" id="IPR036890">
    <property type="entry name" value="HATPase_C_sf"/>
</dbReference>
<keyword evidence="5" id="KW-0418">Kinase</keyword>
<evidence type="ECO:0000259" key="9">
    <source>
        <dbReference type="PROSITE" id="PS50109"/>
    </source>
</evidence>
<evidence type="ECO:0000256" key="2">
    <source>
        <dbReference type="ARBA" id="ARBA00012438"/>
    </source>
</evidence>
<gene>
    <name evidence="12" type="ORF">ACFPFU_01310</name>
</gene>
<keyword evidence="12" id="KW-0547">Nucleotide-binding</keyword>
<reference evidence="13" key="1">
    <citation type="journal article" date="2019" name="Int. J. Syst. Evol. Microbiol.">
        <title>The Global Catalogue of Microorganisms (GCM) 10K type strain sequencing project: providing services to taxonomists for standard genome sequencing and annotation.</title>
        <authorList>
            <consortium name="The Broad Institute Genomics Platform"/>
            <consortium name="The Broad Institute Genome Sequencing Center for Infectious Disease"/>
            <person name="Wu L."/>
            <person name="Ma J."/>
        </authorList>
    </citation>
    <scope>NUCLEOTIDE SEQUENCE [LARGE SCALE GENOMIC DNA]</scope>
    <source>
        <strain evidence="13">CGMCC 4.7466</strain>
    </source>
</reference>
<keyword evidence="13" id="KW-1185">Reference proteome</keyword>
<evidence type="ECO:0000256" key="3">
    <source>
        <dbReference type="ARBA" id="ARBA00022553"/>
    </source>
</evidence>
<keyword evidence="7" id="KW-0175">Coiled coil</keyword>
<evidence type="ECO:0000256" key="6">
    <source>
        <dbReference type="ARBA" id="ARBA00023012"/>
    </source>
</evidence>
<feature type="transmembrane region" description="Helical" evidence="8">
    <location>
        <begin position="87"/>
        <end position="105"/>
    </location>
</feature>
<dbReference type="InterPro" id="IPR035965">
    <property type="entry name" value="PAS-like_dom_sf"/>
</dbReference>
<dbReference type="Pfam" id="PF00512">
    <property type="entry name" value="HisKA"/>
    <property type="match status" value="1"/>
</dbReference>
<dbReference type="GO" id="GO:0005524">
    <property type="term" value="F:ATP binding"/>
    <property type="evidence" value="ECO:0007669"/>
    <property type="project" value="UniProtKB-KW"/>
</dbReference>
<dbReference type="Gene3D" id="3.30.565.10">
    <property type="entry name" value="Histidine kinase-like ATPase, C-terminal domain"/>
    <property type="match status" value="1"/>
</dbReference>
<dbReference type="InterPro" id="IPR036097">
    <property type="entry name" value="HisK_dim/P_sf"/>
</dbReference>
<dbReference type="InterPro" id="IPR003661">
    <property type="entry name" value="HisK_dim/P_dom"/>
</dbReference>
<dbReference type="PRINTS" id="PR00344">
    <property type="entry name" value="BCTRLSENSOR"/>
</dbReference>
<evidence type="ECO:0000313" key="13">
    <source>
        <dbReference type="Proteomes" id="UP001595818"/>
    </source>
</evidence>
<evidence type="ECO:0000259" key="10">
    <source>
        <dbReference type="PROSITE" id="PS50112"/>
    </source>
</evidence>
<feature type="transmembrane region" description="Helical" evidence="8">
    <location>
        <begin position="34"/>
        <end position="51"/>
    </location>
</feature>
<dbReference type="CDD" id="cd00075">
    <property type="entry name" value="HATPase"/>
    <property type="match status" value="1"/>
</dbReference>
<dbReference type="SUPFAM" id="SSF55874">
    <property type="entry name" value="ATPase domain of HSP90 chaperone/DNA topoisomerase II/histidine kinase"/>
    <property type="match status" value="1"/>
</dbReference>
<keyword evidence="3" id="KW-0597">Phosphoprotein</keyword>
<feature type="transmembrane region" description="Helical" evidence="8">
    <location>
        <begin position="58"/>
        <end position="75"/>
    </location>
</feature>
<dbReference type="Pfam" id="PF13426">
    <property type="entry name" value="PAS_9"/>
    <property type="match status" value="1"/>
</dbReference>
<keyword evidence="12" id="KW-0067">ATP-binding</keyword>
<keyword evidence="8" id="KW-0472">Membrane</keyword>
<evidence type="ECO:0000313" key="12">
    <source>
        <dbReference type="EMBL" id="MFC4870303.1"/>
    </source>
</evidence>
<dbReference type="PROSITE" id="PS50109">
    <property type="entry name" value="HIS_KIN"/>
    <property type="match status" value="1"/>
</dbReference>
<dbReference type="InterPro" id="IPR004358">
    <property type="entry name" value="Sig_transdc_His_kin-like_C"/>
</dbReference>
<proteinExistence type="predicted"/>
<evidence type="ECO:0000256" key="4">
    <source>
        <dbReference type="ARBA" id="ARBA00022679"/>
    </source>
</evidence>
<evidence type="ECO:0000256" key="8">
    <source>
        <dbReference type="SAM" id="Phobius"/>
    </source>
</evidence>
<dbReference type="EC" id="2.7.13.3" evidence="2"/>